<name>A0ABP0HY89_9DINO</name>
<accession>A0ABP0HY89</accession>
<gene>
    <name evidence="1" type="ORF">SCF082_LOCUS4239</name>
</gene>
<evidence type="ECO:0000313" key="1">
    <source>
        <dbReference type="EMBL" id="CAK8995187.1"/>
    </source>
</evidence>
<dbReference type="Proteomes" id="UP001642464">
    <property type="component" value="Unassembled WGS sequence"/>
</dbReference>
<organism evidence="1 2">
    <name type="scientific">Durusdinium trenchii</name>
    <dbReference type="NCBI Taxonomy" id="1381693"/>
    <lineage>
        <taxon>Eukaryota</taxon>
        <taxon>Sar</taxon>
        <taxon>Alveolata</taxon>
        <taxon>Dinophyceae</taxon>
        <taxon>Suessiales</taxon>
        <taxon>Symbiodiniaceae</taxon>
        <taxon>Durusdinium</taxon>
    </lineage>
</organism>
<evidence type="ECO:0000313" key="2">
    <source>
        <dbReference type="Proteomes" id="UP001642464"/>
    </source>
</evidence>
<comment type="caution">
    <text evidence="1">The sequence shown here is derived from an EMBL/GenBank/DDBJ whole genome shotgun (WGS) entry which is preliminary data.</text>
</comment>
<protein>
    <submittedName>
        <fullName evidence="1">Uncharacterized protein</fullName>
    </submittedName>
</protein>
<reference evidence="1 2" key="1">
    <citation type="submission" date="2024-02" db="EMBL/GenBank/DDBJ databases">
        <authorList>
            <person name="Chen Y."/>
            <person name="Shah S."/>
            <person name="Dougan E. K."/>
            <person name="Thang M."/>
            <person name="Chan C."/>
        </authorList>
    </citation>
    <scope>NUCLEOTIDE SEQUENCE [LARGE SCALE GENOMIC DNA]</scope>
</reference>
<proteinExistence type="predicted"/>
<sequence length="453" mass="49507">MPNAVKALHLWLLRHSGSETFRAKGPADASALQQLAEFLVKHGVFPQAASERAQRVANKVGMTAIQQALNSRNPWAALKDKASQPGTSIRLVTHEELEARAKDKKSRTVAPRISAEQLDVTMLQLDNSHFKDEGGDDIPQIQFNEVRSNGRGIAICTQADARAFIADPKSISTDALALLVLPPLPSEALASAKIISMRFPAVYGEHKEPMLIQSTMVCLGDIDIHRIAAIRALKSFDGAQALVGADKPPPKPIMPGFGGDVLISEVRDRTTSTAAPPSVISLRHPRKLAPAKQSPADPWLQASNDPWKRWSAPSSSHVTPGASSTKHLQEMETRLQASLKDTVQAHLEEHAQDATMASDTTLLAFQQEADMRFRKLEAGVSELTAQGQQFRSWWFNDVHKGMENMGSQITGLQKTTEQFGTTLTSSVASSVNEAFDARFNQLEAMLAKRTRHE</sequence>
<dbReference type="EMBL" id="CAXAMM010002213">
    <property type="protein sequence ID" value="CAK8995187.1"/>
    <property type="molecule type" value="Genomic_DNA"/>
</dbReference>
<keyword evidence="2" id="KW-1185">Reference proteome</keyword>